<evidence type="ECO:0000313" key="5">
    <source>
        <dbReference type="EMBL" id="GMT34328.1"/>
    </source>
</evidence>
<evidence type="ECO:0000313" key="6">
    <source>
        <dbReference type="EMBL" id="GMT34329.1"/>
    </source>
</evidence>
<dbReference type="SUPFAM" id="SSF53474">
    <property type="entry name" value="alpha/beta-Hydrolases"/>
    <property type="match status" value="1"/>
</dbReference>
<evidence type="ECO:0000313" key="4">
    <source>
        <dbReference type="EMBL" id="GMT33365.1"/>
    </source>
</evidence>
<sequence>LPVLMWIHGGSYQYLGKSLYNTSGILTAFSSRKVIFVSVAYRLGIFGFLSLLHQDLPGNFALHDLTTAIKFIHSNADSIGADPKRISIAGESAGAAA</sequence>
<dbReference type="EMBL" id="BTSY01000006">
    <property type="protein sequence ID" value="GMT34328.1"/>
    <property type="molecule type" value="Genomic_DNA"/>
</dbReference>
<dbReference type="GO" id="GO:0016787">
    <property type="term" value="F:hydrolase activity"/>
    <property type="evidence" value="ECO:0007669"/>
    <property type="project" value="UniProtKB-KW"/>
</dbReference>
<gene>
    <name evidence="4" type="ORF">PFISCL1PPCAC_24662</name>
    <name evidence="5" type="ORF">PFISCL1PPCAC_25625</name>
    <name evidence="6" type="ORF">PFISCL1PPCAC_25626</name>
    <name evidence="7" type="ORF">PFISCL1PPCAC_28802</name>
</gene>
<evidence type="ECO:0000256" key="2">
    <source>
        <dbReference type="ARBA" id="ARBA00022801"/>
    </source>
</evidence>
<accession>A0AAV5X192</accession>
<proteinExistence type="inferred from homology"/>
<dbReference type="PANTHER" id="PTHR43142">
    <property type="entry name" value="CARBOXYLIC ESTER HYDROLASE"/>
    <property type="match status" value="1"/>
</dbReference>
<name>A0AAV5X192_9BILA</name>
<dbReference type="EMBL" id="BTSY01000006">
    <property type="protein sequence ID" value="GMT33365.1"/>
    <property type="molecule type" value="Genomic_DNA"/>
</dbReference>
<keyword evidence="8" id="KW-1185">Reference proteome</keyword>
<dbReference type="PANTHER" id="PTHR43142:SF1">
    <property type="entry name" value="CARBOXYLIC ESTER HYDROLASE"/>
    <property type="match status" value="1"/>
</dbReference>
<dbReference type="EMBL" id="BTSY01000006">
    <property type="protein sequence ID" value="GMT34329.1"/>
    <property type="molecule type" value="Genomic_DNA"/>
</dbReference>
<comment type="caution">
    <text evidence="7">The sequence shown here is derived from an EMBL/GenBank/DDBJ whole genome shotgun (WGS) entry which is preliminary data.</text>
</comment>
<dbReference type="Pfam" id="PF00135">
    <property type="entry name" value="COesterase"/>
    <property type="match status" value="1"/>
</dbReference>
<dbReference type="InterPro" id="IPR002018">
    <property type="entry name" value="CarbesteraseB"/>
</dbReference>
<feature type="domain" description="Carboxylesterase type B" evidence="3">
    <location>
        <begin position="1"/>
        <end position="96"/>
    </location>
</feature>
<dbReference type="InterPro" id="IPR029058">
    <property type="entry name" value="AB_hydrolase_fold"/>
</dbReference>
<keyword evidence="2" id="KW-0378">Hydrolase</keyword>
<evidence type="ECO:0000256" key="1">
    <source>
        <dbReference type="ARBA" id="ARBA00005964"/>
    </source>
</evidence>
<dbReference type="Proteomes" id="UP001432322">
    <property type="component" value="Unassembled WGS sequence"/>
</dbReference>
<comment type="similarity">
    <text evidence="1">Belongs to the type-B carboxylesterase/lipase family.</text>
</comment>
<reference evidence="7" key="1">
    <citation type="submission" date="2023-10" db="EMBL/GenBank/DDBJ databases">
        <title>Genome assembly of Pristionchus species.</title>
        <authorList>
            <person name="Yoshida K."/>
            <person name="Sommer R.J."/>
        </authorList>
    </citation>
    <scope>NUCLEOTIDE SEQUENCE</scope>
    <source>
        <strain evidence="7">RS5133</strain>
    </source>
</reference>
<feature type="non-terminal residue" evidence="7">
    <location>
        <position position="97"/>
    </location>
</feature>
<dbReference type="EMBL" id="BTSY01000164">
    <property type="protein sequence ID" value="GMT37505.1"/>
    <property type="molecule type" value="Genomic_DNA"/>
</dbReference>
<protein>
    <recommendedName>
        <fullName evidence="3">Carboxylesterase type B domain-containing protein</fullName>
    </recommendedName>
</protein>
<organism evidence="7 8">
    <name type="scientific">Pristionchus fissidentatus</name>
    <dbReference type="NCBI Taxonomy" id="1538716"/>
    <lineage>
        <taxon>Eukaryota</taxon>
        <taxon>Metazoa</taxon>
        <taxon>Ecdysozoa</taxon>
        <taxon>Nematoda</taxon>
        <taxon>Chromadorea</taxon>
        <taxon>Rhabditida</taxon>
        <taxon>Rhabditina</taxon>
        <taxon>Diplogasteromorpha</taxon>
        <taxon>Diplogasteroidea</taxon>
        <taxon>Neodiplogasteridae</taxon>
        <taxon>Pristionchus</taxon>
    </lineage>
</organism>
<evidence type="ECO:0000259" key="3">
    <source>
        <dbReference type="Pfam" id="PF00135"/>
    </source>
</evidence>
<evidence type="ECO:0000313" key="7">
    <source>
        <dbReference type="EMBL" id="GMT37505.1"/>
    </source>
</evidence>
<evidence type="ECO:0000313" key="8">
    <source>
        <dbReference type="Proteomes" id="UP001432322"/>
    </source>
</evidence>
<dbReference type="Gene3D" id="3.40.50.1820">
    <property type="entry name" value="alpha/beta hydrolase"/>
    <property type="match status" value="1"/>
</dbReference>
<feature type="non-terminal residue" evidence="7">
    <location>
        <position position="1"/>
    </location>
</feature>
<dbReference type="AlphaFoldDB" id="A0AAV5X192"/>